<proteinExistence type="predicted"/>
<dbReference type="KEGG" id="cce:Ccel_0009"/>
<dbReference type="HOGENOM" id="CLU_101313_1_0_9"/>
<feature type="transmembrane region" description="Helical" evidence="1">
    <location>
        <begin position="15"/>
        <end position="37"/>
    </location>
</feature>
<sequence>MNDFFRNILNIDFEILVLFGICFIFIIINCFMLIANIKKTNKLKLKYKKFMNGLSDRNIEELLETCLNTTNSVSTKNKEIELKINKIERRLFQCIQKVGVVRFNAFDNVGSDLSFAIALLDNNDSGVVISGIYARESSSTYSKPVVSGSSKYTLSAEEIQAIDIAKKTNVERSYIE</sequence>
<dbReference type="eggNOG" id="COG1196">
    <property type="taxonomic scope" value="Bacteria"/>
</dbReference>
<keyword evidence="1" id="KW-0812">Transmembrane</keyword>
<keyword evidence="3" id="KW-1185">Reference proteome</keyword>
<dbReference type="OrthoDB" id="5244042at2"/>
<protein>
    <recommendedName>
        <fullName evidence="4">DUF4446 domain-containing protein</fullName>
    </recommendedName>
</protein>
<name>B8I3S0_RUMCH</name>
<organism evidence="2 3">
    <name type="scientific">Ruminiclostridium cellulolyticum (strain ATCC 35319 / DSM 5812 / JCM 6584 / H10)</name>
    <name type="common">Clostridium cellulolyticum</name>
    <dbReference type="NCBI Taxonomy" id="394503"/>
    <lineage>
        <taxon>Bacteria</taxon>
        <taxon>Bacillati</taxon>
        <taxon>Bacillota</taxon>
        <taxon>Clostridia</taxon>
        <taxon>Eubacteriales</taxon>
        <taxon>Oscillospiraceae</taxon>
        <taxon>Ruminiclostridium</taxon>
    </lineage>
</organism>
<keyword evidence="1" id="KW-0472">Membrane</keyword>
<dbReference type="STRING" id="394503.Ccel_0009"/>
<dbReference type="RefSeq" id="WP_012634464.1">
    <property type="nucleotide sequence ID" value="NC_011898.1"/>
</dbReference>
<dbReference type="Pfam" id="PF14584">
    <property type="entry name" value="DUF4446"/>
    <property type="match status" value="1"/>
</dbReference>
<dbReference type="InterPro" id="IPR027981">
    <property type="entry name" value="DUF4446"/>
</dbReference>
<dbReference type="AlphaFoldDB" id="B8I3S0"/>
<dbReference type="EMBL" id="CP001348">
    <property type="protein sequence ID" value="ACL74397.1"/>
    <property type="molecule type" value="Genomic_DNA"/>
</dbReference>
<dbReference type="Proteomes" id="UP000001349">
    <property type="component" value="Chromosome"/>
</dbReference>
<evidence type="ECO:0000256" key="1">
    <source>
        <dbReference type="SAM" id="Phobius"/>
    </source>
</evidence>
<reference evidence="2 3" key="1">
    <citation type="submission" date="2009-01" db="EMBL/GenBank/DDBJ databases">
        <title>Complete sequence of Clostridium cellulolyticum H10.</title>
        <authorList>
            <consortium name="US DOE Joint Genome Institute"/>
            <person name="Lucas S."/>
            <person name="Copeland A."/>
            <person name="Lapidus A."/>
            <person name="Glavina del Rio T."/>
            <person name="Dalin E."/>
            <person name="Tice H."/>
            <person name="Bruce D."/>
            <person name="Goodwin L."/>
            <person name="Pitluck S."/>
            <person name="Chertkov O."/>
            <person name="Saunders E."/>
            <person name="Brettin T."/>
            <person name="Detter J.C."/>
            <person name="Han C."/>
            <person name="Larimer F."/>
            <person name="Land M."/>
            <person name="Hauser L."/>
            <person name="Kyrpides N."/>
            <person name="Ivanova N."/>
            <person name="Zhou J."/>
            <person name="Richardson P."/>
        </authorList>
    </citation>
    <scope>NUCLEOTIDE SEQUENCE [LARGE SCALE GENOMIC DNA]</scope>
    <source>
        <strain evidence="3">ATCC 35319 / DSM 5812 / JCM 6584 / H10</strain>
    </source>
</reference>
<accession>B8I3S0</accession>
<evidence type="ECO:0008006" key="4">
    <source>
        <dbReference type="Google" id="ProtNLM"/>
    </source>
</evidence>
<evidence type="ECO:0000313" key="3">
    <source>
        <dbReference type="Proteomes" id="UP000001349"/>
    </source>
</evidence>
<gene>
    <name evidence="2" type="ordered locus">Ccel_0009</name>
</gene>
<evidence type="ECO:0000313" key="2">
    <source>
        <dbReference type="EMBL" id="ACL74397.1"/>
    </source>
</evidence>
<keyword evidence="1" id="KW-1133">Transmembrane helix</keyword>